<comment type="function">
    <text evidence="5">This is one of the proteins that binds to the 5S RNA in the ribosome where it forms part of the central protuberance.</text>
</comment>
<feature type="domain" description="Large ribosomal subunit protein bL25 beta" evidence="8">
    <location>
        <begin position="99"/>
        <end position="179"/>
    </location>
</feature>
<evidence type="ECO:0000259" key="7">
    <source>
        <dbReference type="Pfam" id="PF01386"/>
    </source>
</evidence>
<dbReference type="InterPro" id="IPR029751">
    <property type="entry name" value="Ribosomal_L25_dom"/>
</dbReference>
<evidence type="ECO:0000256" key="5">
    <source>
        <dbReference type="HAMAP-Rule" id="MF_01334"/>
    </source>
</evidence>
<organism evidence="9 10">
    <name type="scientific">Candidatus Thermofonsia Clade 1 bacterium</name>
    <dbReference type="NCBI Taxonomy" id="2364210"/>
    <lineage>
        <taxon>Bacteria</taxon>
        <taxon>Bacillati</taxon>
        <taxon>Chloroflexota</taxon>
        <taxon>Candidatus Thermofontia</taxon>
        <taxon>Candidatus Thermofonsia Clade 1</taxon>
    </lineage>
</organism>
<dbReference type="SUPFAM" id="SSF50715">
    <property type="entry name" value="Ribosomal protein L25-like"/>
    <property type="match status" value="1"/>
</dbReference>
<proteinExistence type="inferred from homology"/>
<comment type="subunit">
    <text evidence="5">Part of the 50S ribosomal subunit; part of the 5S rRNA/L5/L18/L25 subcomplex. Contacts the 5S rRNA. Binds to the 5S rRNA independently of L5 and L18.</text>
</comment>
<comment type="caution">
    <text evidence="9">The sequence shown here is derived from an EMBL/GenBank/DDBJ whole genome shotgun (WGS) entry which is preliminary data.</text>
</comment>
<dbReference type="Gene3D" id="2.40.240.10">
    <property type="entry name" value="Ribosomal Protein L25, Chain P"/>
    <property type="match status" value="1"/>
</dbReference>
<dbReference type="PANTHER" id="PTHR33284:SF1">
    <property type="entry name" value="RIBOSOMAL PROTEIN L25_GLN-TRNA SYNTHETASE, ANTI-CODON-BINDING DOMAIN-CONTAINING PROTEIN"/>
    <property type="match status" value="1"/>
</dbReference>
<dbReference type="Proteomes" id="UP000228947">
    <property type="component" value="Unassembled WGS sequence"/>
</dbReference>
<protein>
    <recommendedName>
        <fullName evidence="5">Large ribosomal subunit protein bL25</fullName>
    </recommendedName>
    <alternativeName>
        <fullName evidence="5">General stress protein CTC</fullName>
    </alternativeName>
</protein>
<comment type="similarity">
    <text evidence="5">Belongs to the bacterial ribosomal protein bL25 family. CTC subfamily.</text>
</comment>
<accession>A0A2M8Q0Q2</accession>
<feature type="domain" description="Large ribosomal subunit protein bL25 L25" evidence="7">
    <location>
        <begin position="7"/>
        <end position="91"/>
    </location>
</feature>
<dbReference type="InterPro" id="IPR011035">
    <property type="entry name" value="Ribosomal_bL25/Gln-tRNA_synth"/>
</dbReference>
<dbReference type="PANTHER" id="PTHR33284">
    <property type="entry name" value="RIBOSOMAL PROTEIN L25/GLN-TRNA SYNTHETASE, ANTI-CODON-BINDING DOMAIN-CONTAINING PROTEIN"/>
    <property type="match status" value="1"/>
</dbReference>
<dbReference type="AlphaFoldDB" id="A0A2M8Q0Q2"/>
<dbReference type="Pfam" id="PF14693">
    <property type="entry name" value="Ribosomal_TL5_C"/>
    <property type="match status" value="1"/>
</dbReference>
<feature type="region of interest" description="Disordered" evidence="6">
    <location>
        <begin position="188"/>
        <end position="212"/>
    </location>
</feature>
<gene>
    <name evidence="5" type="primary">rplY</name>
    <name evidence="5" type="synonym">ctc</name>
    <name evidence="9" type="ORF">CUN50_00150</name>
</gene>
<feature type="compositionally biased region" description="Basic and acidic residues" evidence="6">
    <location>
        <begin position="201"/>
        <end position="212"/>
    </location>
</feature>
<evidence type="ECO:0000259" key="8">
    <source>
        <dbReference type="Pfam" id="PF14693"/>
    </source>
</evidence>
<dbReference type="InterPro" id="IPR020057">
    <property type="entry name" value="Ribosomal_bL25_b-dom"/>
</dbReference>
<dbReference type="EMBL" id="PGTL01000001">
    <property type="protein sequence ID" value="PJF43373.1"/>
    <property type="molecule type" value="Genomic_DNA"/>
</dbReference>
<name>A0A2M8Q0Q2_9CHLR</name>
<dbReference type="HAMAP" id="MF_01334">
    <property type="entry name" value="Ribosomal_bL25_CTC"/>
    <property type="match status" value="1"/>
</dbReference>
<evidence type="ECO:0000256" key="2">
    <source>
        <dbReference type="ARBA" id="ARBA00022884"/>
    </source>
</evidence>
<dbReference type="GO" id="GO:0003735">
    <property type="term" value="F:structural constituent of ribosome"/>
    <property type="evidence" value="ECO:0007669"/>
    <property type="project" value="InterPro"/>
</dbReference>
<dbReference type="CDD" id="cd00495">
    <property type="entry name" value="Ribosomal_L25_TL5_CTC"/>
    <property type="match status" value="1"/>
</dbReference>
<dbReference type="Gene3D" id="2.170.120.20">
    <property type="entry name" value="Ribosomal protein L25, beta domain"/>
    <property type="match status" value="1"/>
</dbReference>
<evidence type="ECO:0000256" key="6">
    <source>
        <dbReference type="SAM" id="MobiDB-lite"/>
    </source>
</evidence>
<keyword evidence="1 5" id="KW-0699">rRNA-binding</keyword>
<keyword evidence="4 5" id="KW-0687">Ribonucleoprotein</keyword>
<dbReference type="GO" id="GO:0008097">
    <property type="term" value="F:5S rRNA binding"/>
    <property type="evidence" value="ECO:0007669"/>
    <property type="project" value="InterPro"/>
</dbReference>
<evidence type="ECO:0000256" key="3">
    <source>
        <dbReference type="ARBA" id="ARBA00022980"/>
    </source>
</evidence>
<keyword evidence="2 5" id="KW-0694">RNA-binding</keyword>
<evidence type="ECO:0000313" key="10">
    <source>
        <dbReference type="Proteomes" id="UP000228947"/>
    </source>
</evidence>
<dbReference type="GO" id="GO:0006412">
    <property type="term" value="P:translation"/>
    <property type="evidence" value="ECO:0007669"/>
    <property type="project" value="UniProtKB-UniRule"/>
</dbReference>
<dbReference type="NCBIfam" id="TIGR00731">
    <property type="entry name" value="bL25_bact_ctc"/>
    <property type="match status" value="1"/>
</dbReference>
<keyword evidence="3 5" id="KW-0689">Ribosomal protein</keyword>
<dbReference type="InterPro" id="IPR020930">
    <property type="entry name" value="Ribosomal_uL5_bac-type"/>
</dbReference>
<dbReference type="Pfam" id="PF01386">
    <property type="entry name" value="Ribosomal_L25p"/>
    <property type="match status" value="1"/>
</dbReference>
<feature type="compositionally biased region" description="Low complexity" evidence="6">
    <location>
        <begin position="188"/>
        <end position="198"/>
    </location>
</feature>
<dbReference type="GO" id="GO:0022625">
    <property type="term" value="C:cytosolic large ribosomal subunit"/>
    <property type="evidence" value="ECO:0007669"/>
    <property type="project" value="TreeGrafter"/>
</dbReference>
<evidence type="ECO:0000256" key="4">
    <source>
        <dbReference type="ARBA" id="ARBA00023274"/>
    </source>
</evidence>
<evidence type="ECO:0000256" key="1">
    <source>
        <dbReference type="ARBA" id="ARBA00022730"/>
    </source>
</evidence>
<evidence type="ECO:0000313" key="9">
    <source>
        <dbReference type="EMBL" id="PJF43373.1"/>
    </source>
</evidence>
<reference evidence="9 10" key="1">
    <citation type="submission" date="2017-11" db="EMBL/GenBank/DDBJ databases">
        <title>Evolution of Phototrophy in the Chloroflexi Phylum Driven by Horizontal Gene Transfer.</title>
        <authorList>
            <person name="Ward L.M."/>
            <person name="Hemp J."/>
            <person name="Shih P.M."/>
            <person name="Mcglynn S.E."/>
            <person name="Fischer W."/>
        </authorList>
    </citation>
    <scope>NUCLEOTIDE SEQUENCE [LARGE SCALE GENOMIC DNA]</scope>
    <source>
        <strain evidence="9">CP1_1M</strain>
    </source>
</reference>
<dbReference type="InterPro" id="IPR037121">
    <property type="entry name" value="Ribosomal_bL25_C"/>
</dbReference>
<sequence length="212" mass="23500">MAETYTLEAELRTVIGKQVKQLRRADRVPAIVYGLGQALPITCQQRDLETVLQKAGGTHLVRLTVNGQTYDTLVREVQRDVIRRDILHVDFLRVDLSRKLRTEVAIQLVNVPKLGADLMLSHPLVSVEVECLPANIPDHIEVDASRLNVPGAKLTVADLPALEGVQYLADPHEVIARVESLTGAVAEETAEESTVMAEPELVERGKKQEEEF</sequence>
<dbReference type="InterPro" id="IPR001021">
    <property type="entry name" value="Ribosomal_bL25_long"/>
</dbReference>
<dbReference type="InterPro" id="IPR020056">
    <property type="entry name" value="Rbsml_bL25/Gln-tRNA_synth_N"/>
</dbReference>